<comment type="caution">
    <text evidence="2">The sequence shown here is derived from an EMBL/GenBank/DDBJ whole genome shotgun (WGS) entry which is preliminary data.</text>
</comment>
<proteinExistence type="predicted"/>
<dbReference type="Proteomes" id="UP001521184">
    <property type="component" value="Unassembled WGS sequence"/>
</dbReference>
<dbReference type="EMBL" id="JAKEKT020000054">
    <property type="protein sequence ID" value="KAL1640094.1"/>
    <property type="molecule type" value="Genomic_DNA"/>
</dbReference>
<organism evidence="2 3">
    <name type="scientific">Diplodia intermedia</name>
    <dbReference type="NCBI Taxonomy" id="856260"/>
    <lineage>
        <taxon>Eukaryota</taxon>
        <taxon>Fungi</taxon>
        <taxon>Dikarya</taxon>
        <taxon>Ascomycota</taxon>
        <taxon>Pezizomycotina</taxon>
        <taxon>Dothideomycetes</taxon>
        <taxon>Dothideomycetes incertae sedis</taxon>
        <taxon>Botryosphaeriales</taxon>
        <taxon>Botryosphaeriaceae</taxon>
        <taxon>Diplodia</taxon>
    </lineage>
</organism>
<keyword evidence="3" id="KW-1185">Reference proteome</keyword>
<reference evidence="2 3" key="1">
    <citation type="journal article" date="2023" name="Plant Dis.">
        <title>First Report of Diplodia intermedia Causing Canker and Dieback Diseases on Apple Trees in Canada.</title>
        <authorList>
            <person name="Ellouze W."/>
            <person name="Ilyukhin E."/>
            <person name="Sulman M."/>
            <person name="Ali S."/>
        </authorList>
    </citation>
    <scope>NUCLEOTIDE SEQUENCE [LARGE SCALE GENOMIC DNA]</scope>
    <source>
        <strain evidence="2 3">M45-28</strain>
    </source>
</reference>
<accession>A0ABR3TKM2</accession>
<dbReference type="InterPro" id="IPR036291">
    <property type="entry name" value="NAD(P)-bd_dom_sf"/>
</dbReference>
<sequence length="457" mass="51725">MTNVQQIQPKGIYRGLPVFPHTDDKKDLTAIITGANGISGQHMLRVLAQNPQRWSKIYCLSRRPPTIPEGLPQIEHISMDFLKSPDFIAKLLKSHRVRADYVFFYSYIQVPPKDGQGLWSNAEEMAIVNTELFSNFLSALNLADIKPRRVLLQTGAKHYGVHLGPPKVPQEESDPRVTIEPNFYYPQEDYLVDWCEEMAGVGWNVIRPSFVLGAVPDAAMNLVFPIAAYTAVCKHLGQKLEFPGDLEAWERPLDLSSAMLNGYQAEWAVLDDGTANEAFNAADGSTFAWGQFWPRLAACCGVEWTGPELDETAYDAMTIPREETPRGFGPQATIRRRFTLTDWAKKPETQQAWRELAQEHDLLDRELRDVDRVFSFADAALANAVQIALRWAPLSFPRFNSHVLNRFDSMDKSRRFGWFGTVSSSECMLEVIDGFEKLRMIPPIRGSESSLPDRTTR</sequence>
<evidence type="ECO:0000259" key="1">
    <source>
        <dbReference type="Pfam" id="PF22917"/>
    </source>
</evidence>
<evidence type="ECO:0000313" key="2">
    <source>
        <dbReference type="EMBL" id="KAL1640094.1"/>
    </source>
</evidence>
<name>A0ABR3TKM2_9PEZI</name>
<dbReference type="PANTHER" id="PTHR32487:SF29">
    <property type="entry name" value="NAD-DEPENDENT EPIMERASE_DEHYDRATASE DOMAIN-CONTAINING PROTEIN"/>
    <property type="match status" value="1"/>
</dbReference>
<dbReference type="Pfam" id="PF22917">
    <property type="entry name" value="PRISE"/>
    <property type="match status" value="1"/>
</dbReference>
<dbReference type="InterPro" id="IPR055222">
    <property type="entry name" value="PRISE-like_Rossmann-fold"/>
</dbReference>
<evidence type="ECO:0000313" key="3">
    <source>
        <dbReference type="Proteomes" id="UP001521184"/>
    </source>
</evidence>
<feature type="domain" description="PRISE-like Rossmann-fold" evidence="1">
    <location>
        <begin position="126"/>
        <end position="307"/>
    </location>
</feature>
<gene>
    <name evidence="2" type="ORF">SLS58_007208</name>
</gene>
<dbReference type="SUPFAM" id="SSF51735">
    <property type="entry name" value="NAD(P)-binding Rossmann-fold domains"/>
    <property type="match status" value="1"/>
</dbReference>
<dbReference type="Gene3D" id="3.40.50.720">
    <property type="entry name" value="NAD(P)-binding Rossmann-like Domain"/>
    <property type="match status" value="1"/>
</dbReference>
<dbReference type="PANTHER" id="PTHR32487">
    <property type="entry name" value="3-OXO-DELTA(4,5)-STEROID 5-BETA-REDUCTASE"/>
    <property type="match status" value="1"/>
</dbReference>
<protein>
    <recommendedName>
        <fullName evidence="1">PRISE-like Rossmann-fold domain-containing protein</fullName>
    </recommendedName>
</protein>
<dbReference type="CDD" id="cd08948">
    <property type="entry name" value="5beta-POR_like_SDR_a"/>
    <property type="match status" value="1"/>
</dbReference>